<dbReference type="Pfam" id="PF20159">
    <property type="entry name" value="YidB"/>
    <property type="match status" value="1"/>
</dbReference>
<dbReference type="Gene3D" id="1.10.10.690">
    <property type="entry name" value="YidB-like"/>
    <property type="match status" value="1"/>
</dbReference>
<comment type="caution">
    <text evidence="1">The sequence shown here is derived from an EMBL/GenBank/DDBJ whole genome shotgun (WGS) entry which is preliminary data.</text>
</comment>
<dbReference type="Proteomes" id="UP000319486">
    <property type="component" value="Unassembled WGS sequence"/>
</dbReference>
<dbReference type="InterPro" id="IPR027405">
    <property type="entry name" value="YidB-like"/>
</dbReference>
<dbReference type="AlphaFoldDB" id="A0A502CC25"/>
<dbReference type="OrthoDB" id="5957313at2"/>
<sequence length="144" mass="14165">MSFLNDLLGDQGQQAGSGSLIGVAGQLIEKAGGVQGLISMLQQHGLGGAVQSWVGTGANQPVSGDQLGQALQSGGMGSLVQEAAGKLGVDPNELLGKLSQVLPHAVDHLTPDGQVPADGQGGGGFNLGMLEGLAGELLGGTSRS</sequence>
<evidence type="ECO:0000313" key="2">
    <source>
        <dbReference type="Proteomes" id="UP000319486"/>
    </source>
</evidence>
<proteinExistence type="predicted"/>
<evidence type="ECO:0000313" key="1">
    <source>
        <dbReference type="EMBL" id="TPG10250.1"/>
    </source>
</evidence>
<name>A0A502CC25_9GAMM</name>
<accession>A0A502CC25</accession>
<reference evidence="1 2" key="1">
    <citation type="journal article" date="2019" name="Environ. Microbiol.">
        <title>Species interactions and distinct microbial communities in high Arctic permafrost affected cryosols are associated with the CH4 and CO2 gas fluxes.</title>
        <authorList>
            <person name="Altshuler I."/>
            <person name="Hamel J."/>
            <person name="Turney S."/>
            <person name="Magnuson E."/>
            <person name="Levesque R."/>
            <person name="Greer C."/>
            <person name="Whyte L.G."/>
        </authorList>
    </citation>
    <scope>NUCLEOTIDE SEQUENCE [LARGE SCALE GENOMIC DNA]</scope>
    <source>
        <strain evidence="1 2">S13Y</strain>
    </source>
</reference>
<keyword evidence="2" id="KW-1185">Reference proteome</keyword>
<dbReference type="SUPFAM" id="SSF140804">
    <property type="entry name" value="YidB-like"/>
    <property type="match status" value="1"/>
</dbReference>
<dbReference type="STRING" id="582702.SAMN05192579_12047"/>
<dbReference type="EMBL" id="RCZO01000003">
    <property type="protein sequence ID" value="TPG10250.1"/>
    <property type="molecule type" value="Genomic_DNA"/>
</dbReference>
<gene>
    <name evidence="1" type="ORF">EAH88_07805</name>
</gene>
<dbReference type="InterPro" id="IPR045372">
    <property type="entry name" value="YidB"/>
</dbReference>
<protein>
    <submittedName>
        <fullName evidence="1">DUF937 domain-containing protein</fullName>
    </submittedName>
</protein>
<dbReference type="RefSeq" id="WP_140651156.1">
    <property type="nucleotide sequence ID" value="NZ_RCZB01000001.1"/>
</dbReference>
<organism evidence="1 2">
    <name type="scientific">Rhodanobacter glycinis</name>
    <dbReference type="NCBI Taxonomy" id="582702"/>
    <lineage>
        <taxon>Bacteria</taxon>
        <taxon>Pseudomonadati</taxon>
        <taxon>Pseudomonadota</taxon>
        <taxon>Gammaproteobacteria</taxon>
        <taxon>Lysobacterales</taxon>
        <taxon>Rhodanobacteraceae</taxon>
        <taxon>Rhodanobacter</taxon>
    </lineage>
</organism>